<feature type="transmembrane region" description="Helical" evidence="1">
    <location>
        <begin position="57"/>
        <end position="78"/>
    </location>
</feature>
<evidence type="ECO:0000313" key="3">
    <source>
        <dbReference type="Proteomes" id="UP000641646"/>
    </source>
</evidence>
<keyword evidence="1" id="KW-0812">Transmembrane</keyword>
<comment type="caution">
    <text evidence="2">The sequence shown here is derived from an EMBL/GenBank/DDBJ whole genome shotgun (WGS) entry which is preliminary data.</text>
</comment>
<dbReference type="Pfam" id="PF12679">
    <property type="entry name" value="ABC2_membrane_2"/>
    <property type="match status" value="1"/>
</dbReference>
<proteinExistence type="predicted"/>
<protein>
    <submittedName>
        <fullName evidence="2">ABC transporter permease</fullName>
    </submittedName>
</protein>
<feature type="transmembrane region" description="Helical" evidence="1">
    <location>
        <begin position="24"/>
        <end position="45"/>
    </location>
</feature>
<keyword evidence="1" id="KW-1133">Transmembrane helix</keyword>
<dbReference type="PANTHER" id="PTHR43471:SF10">
    <property type="entry name" value="SLL1107 PROTEIN"/>
    <property type="match status" value="1"/>
</dbReference>
<organism evidence="2 3">
    <name type="scientific">Aerosakkonema funiforme FACHB-1375</name>
    <dbReference type="NCBI Taxonomy" id="2949571"/>
    <lineage>
        <taxon>Bacteria</taxon>
        <taxon>Bacillati</taxon>
        <taxon>Cyanobacteriota</taxon>
        <taxon>Cyanophyceae</taxon>
        <taxon>Oscillatoriophycideae</taxon>
        <taxon>Aerosakkonematales</taxon>
        <taxon>Aerosakkonemataceae</taxon>
        <taxon>Aerosakkonema</taxon>
    </lineage>
</organism>
<accession>A0A926VE79</accession>
<keyword evidence="3" id="KW-1185">Reference proteome</keyword>
<dbReference type="GO" id="GO:0140359">
    <property type="term" value="F:ABC-type transporter activity"/>
    <property type="evidence" value="ECO:0007669"/>
    <property type="project" value="InterPro"/>
</dbReference>
<dbReference type="PANTHER" id="PTHR43471">
    <property type="entry name" value="ABC TRANSPORTER PERMEASE"/>
    <property type="match status" value="1"/>
</dbReference>
<evidence type="ECO:0000256" key="1">
    <source>
        <dbReference type="SAM" id="Phobius"/>
    </source>
</evidence>
<keyword evidence="1" id="KW-0472">Membrane</keyword>
<dbReference type="EMBL" id="JACJPW010000031">
    <property type="protein sequence ID" value="MBD2182087.1"/>
    <property type="molecule type" value="Genomic_DNA"/>
</dbReference>
<dbReference type="Proteomes" id="UP000641646">
    <property type="component" value="Unassembled WGS sequence"/>
</dbReference>
<evidence type="ECO:0000313" key="2">
    <source>
        <dbReference type="EMBL" id="MBD2182087.1"/>
    </source>
</evidence>
<gene>
    <name evidence="2" type="ORF">H6G03_13395</name>
</gene>
<feature type="transmembrane region" description="Helical" evidence="1">
    <location>
        <begin position="234"/>
        <end position="256"/>
    </location>
</feature>
<feature type="transmembrane region" description="Helical" evidence="1">
    <location>
        <begin position="135"/>
        <end position="153"/>
    </location>
</feature>
<name>A0A926VE79_9CYAN</name>
<feature type="transmembrane region" description="Helical" evidence="1">
    <location>
        <begin position="106"/>
        <end position="129"/>
    </location>
</feature>
<reference evidence="2" key="1">
    <citation type="journal article" date="2015" name="ISME J.">
        <title>Draft Genome Sequence of Streptomyces incarnatus NRRL8089, which Produces the Nucleoside Antibiotic Sinefungin.</title>
        <authorList>
            <person name="Oshima K."/>
            <person name="Hattori M."/>
            <person name="Shimizu H."/>
            <person name="Fukuda K."/>
            <person name="Nemoto M."/>
            <person name="Inagaki K."/>
            <person name="Tamura T."/>
        </authorList>
    </citation>
    <scope>NUCLEOTIDE SEQUENCE</scope>
    <source>
        <strain evidence="2">FACHB-1375</strain>
    </source>
</reference>
<feature type="transmembrane region" description="Helical" evidence="1">
    <location>
        <begin position="158"/>
        <end position="179"/>
    </location>
</feature>
<sequence>MDMSHARILVIATHVFREVIRDRVLYLLGLFAIVFFAAALLLPRVAAGTENKITLDLGLAGIALIGLVVVIFVGTGLVNKEIEKRTVLVLMAKPIGKAEFIIGKHLGLSAVLGVLLASLTVIYFLVIILNRIPSPFWSILVAIFYLFVELSLLSAVAILFGVFTSSLLATFLTLAVYLMGHLSPDIVKLGQISKNASIESLTRGIYLVLPDLTKFDFKNEAVYGIQLFPHAGVMLINLIYGLIYIALLLSISILIFSRRQF</sequence>
<dbReference type="GO" id="GO:0005886">
    <property type="term" value="C:plasma membrane"/>
    <property type="evidence" value="ECO:0007669"/>
    <property type="project" value="UniProtKB-SubCell"/>
</dbReference>
<dbReference type="AlphaFoldDB" id="A0A926VE79"/>
<reference evidence="2" key="2">
    <citation type="submission" date="2020-08" db="EMBL/GenBank/DDBJ databases">
        <authorList>
            <person name="Chen M."/>
            <person name="Teng W."/>
            <person name="Zhao L."/>
            <person name="Hu C."/>
            <person name="Zhou Y."/>
            <person name="Han B."/>
            <person name="Song L."/>
            <person name="Shu W."/>
        </authorList>
    </citation>
    <scope>NUCLEOTIDE SEQUENCE</scope>
    <source>
        <strain evidence="2">FACHB-1375</strain>
    </source>
</reference>